<dbReference type="AlphaFoldDB" id="A0A7M2YX15"/>
<name>A0A7M2YX15_9ACTN</name>
<comment type="caution">
    <text evidence="1">The sequence shown here is derived from an EMBL/GenBank/DDBJ whole genome shotgun (WGS) entry which is preliminary data.</text>
</comment>
<sequence>MFAPIRPLNRRTANAASKLAKVAHPGVDREEEESEAVTRVISESIAVHGTPEAVWAVAGDPGAIGEWVPALAESSYGDGERVCTTGDGAEIRERVLEHSDAEQSYTYEIVASPLPLRSYRSTLSVHGHGDHSHVTWEARFEALEEGQEPELEAMFSELYRDGLASLRERVEGAAFA</sequence>
<keyword evidence="2" id="KW-1185">Reference proteome</keyword>
<dbReference type="Gene3D" id="3.30.530.20">
    <property type="match status" value="1"/>
</dbReference>
<dbReference type="Proteomes" id="UP000254134">
    <property type="component" value="Unassembled WGS sequence"/>
</dbReference>
<organism evidence="1 2">
    <name type="scientific">Gaiella occulta</name>
    <dbReference type="NCBI Taxonomy" id="1002870"/>
    <lineage>
        <taxon>Bacteria</taxon>
        <taxon>Bacillati</taxon>
        <taxon>Actinomycetota</taxon>
        <taxon>Thermoleophilia</taxon>
        <taxon>Gaiellales</taxon>
        <taxon>Gaiellaceae</taxon>
        <taxon>Gaiella</taxon>
    </lineage>
</organism>
<protein>
    <submittedName>
        <fullName evidence="1">Polyketide cyclase/dehydrase-related protein</fullName>
    </submittedName>
</protein>
<reference evidence="2" key="2">
    <citation type="journal article" date="2019" name="MicrobiologyOpen">
        <title>High-quality draft genome sequence of Gaiella occulta isolated from a 150 meter deep mineral water borehole and comparison with the genome sequences of other deep-branching lineages of the phylum Actinobacteria.</title>
        <authorList>
            <person name="Severino R."/>
            <person name="Froufe H.J.C."/>
            <person name="Barroso C."/>
            <person name="Albuquerque L."/>
            <person name="Lobo-da-Cunha A."/>
            <person name="da Costa M.S."/>
            <person name="Egas C."/>
        </authorList>
    </citation>
    <scope>NUCLEOTIDE SEQUENCE [LARGE SCALE GENOMIC DNA]</scope>
    <source>
        <strain evidence="2">F2-233</strain>
    </source>
</reference>
<evidence type="ECO:0000313" key="1">
    <source>
        <dbReference type="EMBL" id="RDI74008.1"/>
    </source>
</evidence>
<dbReference type="CDD" id="cd07821">
    <property type="entry name" value="PYR_PYL_RCAR_like"/>
    <property type="match status" value="1"/>
</dbReference>
<dbReference type="InterPro" id="IPR023393">
    <property type="entry name" value="START-like_dom_sf"/>
</dbReference>
<dbReference type="SUPFAM" id="SSF55961">
    <property type="entry name" value="Bet v1-like"/>
    <property type="match status" value="1"/>
</dbReference>
<dbReference type="InterPro" id="IPR019587">
    <property type="entry name" value="Polyketide_cyclase/dehydratase"/>
</dbReference>
<dbReference type="EMBL" id="QQZY01000005">
    <property type="protein sequence ID" value="RDI74008.1"/>
    <property type="molecule type" value="Genomic_DNA"/>
</dbReference>
<dbReference type="Pfam" id="PF10604">
    <property type="entry name" value="Polyketide_cyc2"/>
    <property type="match status" value="1"/>
</dbReference>
<reference evidence="1 2" key="1">
    <citation type="submission" date="2018-07" db="EMBL/GenBank/DDBJ databases">
        <title>High-quality-draft genome sequence of Gaiella occulta.</title>
        <authorList>
            <person name="Severino R."/>
            <person name="Froufe H.J.C."/>
            <person name="Rainey F.A."/>
            <person name="Barroso C."/>
            <person name="Albuquerque L."/>
            <person name="Lobo-Da-Cunha A."/>
            <person name="Da Costa M.S."/>
            <person name="Egas C."/>
        </authorList>
    </citation>
    <scope>NUCLEOTIDE SEQUENCE [LARGE SCALE GENOMIC DNA]</scope>
    <source>
        <strain evidence="1 2">F2-233</strain>
    </source>
</reference>
<dbReference type="OrthoDB" id="6024794at2"/>
<gene>
    <name evidence="1" type="ORF">Gocc_2105</name>
</gene>
<proteinExistence type="predicted"/>
<dbReference type="PANTHER" id="PTHR39332">
    <property type="entry name" value="BLL4707 PROTEIN"/>
    <property type="match status" value="1"/>
</dbReference>
<accession>A0A7M2YX15</accession>
<evidence type="ECO:0000313" key="2">
    <source>
        <dbReference type="Proteomes" id="UP000254134"/>
    </source>
</evidence>
<dbReference type="PANTHER" id="PTHR39332:SF7">
    <property type="entry name" value="SRPBCC FAMILY PROTEIN"/>
    <property type="match status" value="1"/>
</dbReference>